<dbReference type="InterPro" id="IPR005475">
    <property type="entry name" value="Transketolase-like_Pyr-bd"/>
</dbReference>
<dbReference type="PANTHER" id="PTHR42980">
    <property type="entry name" value="2-OXOISOVALERATE DEHYDROGENASE SUBUNIT BETA-RELATED"/>
    <property type="match status" value="1"/>
</dbReference>
<dbReference type="Gene3D" id="3.40.50.970">
    <property type="match status" value="1"/>
</dbReference>
<feature type="domain" description="Transketolase-like pyrimidine-binding" evidence="5">
    <location>
        <begin position="75"/>
        <end position="251"/>
    </location>
</feature>
<accession>A0ABR0SS94</accession>
<evidence type="ECO:0000259" key="5">
    <source>
        <dbReference type="SMART" id="SM00861"/>
    </source>
</evidence>
<comment type="caution">
    <text evidence="6">The sequence shown here is derived from an EMBL/GenBank/DDBJ whole genome shotgun (WGS) entry which is preliminary data.</text>
</comment>
<dbReference type="InterPro" id="IPR029061">
    <property type="entry name" value="THDP-binding"/>
</dbReference>
<comment type="catalytic activity">
    <reaction evidence="4">
        <text>N(6)-[(R)-lipoyl]-L-lysyl-[protein] + 3-methyl-2-oxobutanoate + H(+) = N(6)-[(R)-S(8)-2-methylpropanoyldihydrolipoyl]-L-lysyl-[protein] + CO2</text>
        <dbReference type="Rhea" id="RHEA:13457"/>
        <dbReference type="Rhea" id="RHEA-COMP:10474"/>
        <dbReference type="Rhea" id="RHEA-COMP:10497"/>
        <dbReference type="ChEBI" id="CHEBI:11851"/>
        <dbReference type="ChEBI" id="CHEBI:15378"/>
        <dbReference type="ChEBI" id="CHEBI:16526"/>
        <dbReference type="ChEBI" id="CHEBI:83099"/>
        <dbReference type="ChEBI" id="CHEBI:83142"/>
        <dbReference type="EC" id="1.2.4.4"/>
    </reaction>
    <physiologicalReaction direction="left-to-right" evidence="4">
        <dbReference type="Rhea" id="RHEA:13458"/>
    </physiologicalReaction>
</comment>
<organism evidence="6 7">
    <name type="scientific">Cladobotryum mycophilum</name>
    <dbReference type="NCBI Taxonomy" id="491253"/>
    <lineage>
        <taxon>Eukaryota</taxon>
        <taxon>Fungi</taxon>
        <taxon>Dikarya</taxon>
        <taxon>Ascomycota</taxon>
        <taxon>Pezizomycotina</taxon>
        <taxon>Sordariomycetes</taxon>
        <taxon>Hypocreomycetidae</taxon>
        <taxon>Hypocreales</taxon>
        <taxon>Hypocreaceae</taxon>
        <taxon>Cladobotryum</taxon>
    </lineage>
</organism>
<dbReference type="InterPro" id="IPR033248">
    <property type="entry name" value="Transketolase_C"/>
</dbReference>
<reference evidence="6 7" key="1">
    <citation type="submission" date="2024-01" db="EMBL/GenBank/DDBJ databases">
        <title>Complete genome of Cladobotryum mycophilum ATHUM6906.</title>
        <authorList>
            <person name="Christinaki A.C."/>
            <person name="Myridakis A.I."/>
            <person name="Kouvelis V.N."/>
        </authorList>
    </citation>
    <scope>NUCLEOTIDE SEQUENCE [LARGE SCALE GENOMIC DNA]</scope>
    <source>
        <strain evidence="6 7">ATHUM6906</strain>
    </source>
</reference>
<dbReference type="PANTHER" id="PTHR42980:SF1">
    <property type="entry name" value="2-OXOISOVALERATE DEHYDROGENASE SUBUNIT BETA, MITOCHONDRIAL"/>
    <property type="match status" value="1"/>
</dbReference>
<dbReference type="Gene3D" id="3.40.50.920">
    <property type="match status" value="1"/>
</dbReference>
<dbReference type="SUPFAM" id="SSF52922">
    <property type="entry name" value="TK C-terminal domain-like"/>
    <property type="match status" value="1"/>
</dbReference>
<evidence type="ECO:0000256" key="2">
    <source>
        <dbReference type="ARBA" id="ARBA00012277"/>
    </source>
</evidence>
<dbReference type="Pfam" id="PF02780">
    <property type="entry name" value="Transketolase_C"/>
    <property type="match status" value="1"/>
</dbReference>
<dbReference type="Proteomes" id="UP001338125">
    <property type="component" value="Unassembled WGS sequence"/>
</dbReference>
<evidence type="ECO:0000256" key="1">
    <source>
        <dbReference type="ARBA" id="ARBA00001964"/>
    </source>
</evidence>
<evidence type="ECO:0000256" key="3">
    <source>
        <dbReference type="ARBA" id="ARBA00023002"/>
    </source>
</evidence>
<dbReference type="EC" id="1.2.4.4" evidence="2"/>
<evidence type="ECO:0000313" key="7">
    <source>
        <dbReference type="Proteomes" id="UP001338125"/>
    </source>
</evidence>
<dbReference type="InterPro" id="IPR009014">
    <property type="entry name" value="Transketo_C/PFOR_II"/>
</dbReference>
<gene>
    <name evidence="6" type="ORF">PT974_03426</name>
</gene>
<proteinExistence type="predicted"/>
<dbReference type="SMART" id="SM00861">
    <property type="entry name" value="Transket_pyr"/>
    <property type="match status" value="1"/>
</dbReference>
<keyword evidence="7" id="KW-1185">Reference proteome</keyword>
<dbReference type="SUPFAM" id="SSF52518">
    <property type="entry name" value="Thiamin diphosphate-binding fold (THDP-binding)"/>
    <property type="match status" value="1"/>
</dbReference>
<evidence type="ECO:0000256" key="4">
    <source>
        <dbReference type="ARBA" id="ARBA00051764"/>
    </source>
</evidence>
<dbReference type="CDD" id="cd07036">
    <property type="entry name" value="TPP_PYR_E1-PDHc-beta_like"/>
    <property type="match status" value="1"/>
</dbReference>
<name>A0ABR0SS94_9HYPO</name>
<protein>
    <recommendedName>
        <fullName evidence="2">3-methyl-2-oxobutanoate dehydrogenase (2-methylpropanoyl-transferring)</fullName>
        <ecNumber evidence="2">1.2.4.4</ecNumber>
    </recommendedName>
</protein>
<dbReference type="EMBL" id="JAVFKD010000004">
    <property type="protein sequence ID" value="KAK5995033.1"/>
    <property type="molecule type" value="Genomic_DNA"/>
</dbReference>
<evidence type="ECO:0000313" key="6">
    <source>
        <dbReference type="EMBL" id="KAK5995033.1"/>
    </source>
</evidence>
<sequence length="399" mass="43916">MKRQAVRHLRAALAHPQSVRLPVRLARCYSTHPPNARLNLPVDYSTTPLLAHNAEAVRRNTEIAPEVRNGPTKKMNLFQAVNDALGTALAEDDTVAVFGEDVAFGGVFRCTMKLAETHGADRVFNTPLTEQGIMGFAIGMAVEGMRPVAEIQFADYVYPAFDQMVNEAAKKRYMEGGNDRSAGGLTVRMPCGTVGHGALFHSQSPEALFTHIPGWRVIMPRSPVQAKGLLLSAIRSNDPCIVMEPKILYRAAVEEVPVAAYELPLSKAEVLKEGKDVTIISYGQPLYNCMMALQKAEEDLGISAELIDLRTIYPWDKKTVFESVRKTGRVLIVHEAMVNAGVGAEVAAAIQEDPETFLHLEAPVARVGGWSIHNALMFEKFHIPDVARIYENIKSVLQY</sequence>
<dbReference type="Pfam" id="PF02779">
    <property type="entry name" value="Transket_pyr"/>
    <property type="match status" value="1"/>
</dbReference>
<keyword evidence="3" id="KW-0560">Oxidoreductase</keyword>
<comment type="cofactor">
    <cofactor evidence="1">
        <name>thiamine diphosphate</name>
        <dbReference type="ChEBI" id="CHEBI:58937"/>
    </cofactor>
</comment>